<dbReference type="OrthoDB" id="3211521at2"/>
<dbReference type="AlphaFoldDB" id="A0A420XP51"/>
<organism evidence="2 3">
    <name type="scientific">Motilibacter peucedani</name>
    <dbReference type="NCBI Taxonomy" id="598650"/>
    <lineage>
        <taxon>Bacteria</taxon>
        <taxon>Bacillati</taxon>
        <taxon>Actinomycetota</taxon>
        <taxon>Actinomycetes</taxon>
        <taxon>Motilibacterales</taxon>
        <taxon>Motilibacteraceae</taxon>
        <taxon>Motilibacter</taxon>
    </lineage>
</organism>
<dbReference type="InterPro" id="IPR013655">
    <property type="entry name" value="PAS_fold_3"/>
</dbReference>
<reference evidence="2 3" key="1">
    <citation type="submission" date="2018-10" db="EMBL/GenBank/DDBJ databases">
        <title>Genomic Encyclopedia of Archaeal and Bacterial Type Strains, Phase II (KMG-II): from individual species to whole genera.</title>
        <authorList>
            <person name="Goeker M."/>
        </authorList>
    </citation>
    <scope>NUCLEOTIDE SEQUENCE [LARGE SCALE GENOMIC DNA]</scope>
    <source>
        <strain evidence="2 3">RP-AC37</strain>
    </source>
</reference>
<dbReference type="PANTHER" id="PTHR35526:SF3">
    <property type="entry name" value="ANTI-SIGMA-F FACTOR RSBW"/>
    <property type="match status" value="1"/>
</dbReference>
<name>A0A420XP51_9ACTN</name>
<feature type="domain" description="GAF" evidence="1">
    <location>
        <begin position="327"/>
        <end position="491"/>
    </location>
</feature>
<sequence length="785" mass="82914">MAHEELARRESLALESSAAVVPEVRRWLRRLLVGWGHDDLVDEAELSVSELVGNVVLHAPGPAVVEVASEPQGVRLQVLDTNPALPVRRKASDGGTTGRGLNLLSAVSSSWGAGPRADGRPGKVVWCELGGGVAEPEGPDIDPEALLAMFGDDVEVPGPVGHRVTVGEAPTQLLAAAKDHLDGVLRELALADTTEGGALPHRVVEDIRAAVARFTVARVQIRALLADALEQRLPRVTLRFTLPVELADAGEGYLRALAAADSVAQDKRLLSLESPVEFRVLREWYVEGLVAGLRDAEAGRPVQPAESFEARLLREVRSLDQRYRDSALAAQLQQVTARLAAAETLMDIAEAAVSEGMLALRAAGGTLSRPGGGLTLPILERGVDEGLGARYGFDPNRPAGPSTRAIRTGRAVYVESRDEYDARFPHLVSMQPGALAVAAAPLLVAGEVVGALRFSFPRAHVFSAPERAYLDGLAAQTAQAVARSDALERVREAEERSRSLARLGEALAASRSPAAVLDAVADALVPRYGEWVAVHLVGDHGRVWCPLARRSDDARRAPGTAEVFARFAQDGGSPTVREVMASGATRLVEDLADVPGAGGPGGAGSRQQCIVVPLVSRGGAVGAVSVARPGPHPLPVDDVATVEDVGRRAGVALDNVRTYTVSVRLDQAMQAARIGSFELTVASGELVADELLVVMHDAGWRGTTGTFERFLAAVDPDDVPRLRSAVDTAVSTVGDLVADYRVREGGGSLRRLQVRGRALPGPDGRAERLVGVVLEPATTPVARQR</sequence>
<dbReference type="SUPFAM" id="SSF55781">
    <property type="entry name" value="GAF domain-like"/>
    <property type="match status" value="2"/>
</dbReference>
<dbReference type="InterPro" id="IPR050267">
    <property type="entry name" value="Anti-sigma-factor_SerPK"/>
</dbReference>
<dbReference type="InterPro" id="IPR036890">
    <property type="entry name" value="HATPase_C_sf"/>
</dbReference>
<dbReference type="InParanoid" id="A0A420XP51"/>
<dbReference type="SMART" id="SM00065">
    <property type="entry name" value="GAF"/>
    <property type="match status" value="2"/>
</dbReference>
<dbReference type="InterPro" id="IPR029016">
    <property type="entry name" value="GAF-like_dom_sf"/>
</dbReference>
<dbReference type="InterPro" id="IPR003018">
    <property type="entry name" value="GAF"/>
</dbReference>
<proteinExistence type="predicted"/>
<accession>A0A420XP51</accession>
<dbReference type="Proteomes" id="UP000281955">
    <property type="component" value="Unassembled WGS sequence"/>
</dbReference>
<dbReference type="EMBL" id="RBWV01000012">
    <property type="protein sequence ID" value="RKS73979.1"/>
    <property type="molecule type" value="Genomic_DNA"/>
</dbReference>
<protein>
    <submittedName>
        <fullName evidence="2">GAF domain-containing protein</fullName>
    </submittedName>
</protein>
<evidence type="ECO:0000313" key="3">
    <source>
        <dbReference type="Proteomes" id="UP000281955"/>
    </source>
</evidence>
<dbReference type="PANTHER" id="PTHR35526">
    <property type="entry name" value="ANTI-SIGMA-F FACTOR RSBW-RELATED"/>
    <property type="match status" value="1"/>
</dbReference>
<evidence type="ECO:0000313" key="2">
    <source>
        <dbReference type="EMBL" id="RKS73979.1"/>
    </source>
</evidence>
<dbReference type="Pfam" id="PF08447">
    <property type="entry name" value="PAS_3"/>
    <property type="match status" value="1"/>
</dbReference>
<dbReference type="Gene3D" id="3.30.450.20">
    <property type="entry name" value="PAS domain"/>
    <property type="match status" value="1"/>
</dbReference>
<keyword evidence="3" id="KW-1185">Reference proteome</keyword>
<comment type="caution">
    <text evidence="2">The sequence shown here is derived from an EMBL/GenBank/DDBJ whole genome shotgun (WGS) entry which is preliminary data.</text>
</comment>
<dbReference type="CDD" id="cd16936">
    <property type="entry name" value="HATPase_RsbW-like"/>
    <property type="match status" value="1"/>
</dbReference>
<feature type="domain" description="GAF" evidence="1">
    <location>
        <begin position="508"/>
        <end position="663"/>
    </location>
</feature>
<dbReference type="Pfam" id="PF13185">
    <property type="entry name" value="GAF_2"/>
    <property type="match status" value="2"/>
</dbReference>
<evidence type="ECO:0000259" key="1">
    <source>
        <dbReference type="SMART" id="SM00065"/>
    </source>
</evidence>
<dbReference type="RefSeq" id="WP_121193761.1">
    <property type="nucleotide sequence ID" value="NZ_RBWV01000012.1"/>
</dbReference>
<dbReference type="Gene3D" id="3.30.565.10">
    <property type="entry name" value="Histidine kinase-like ATPase, C-terminal domain"/>
    <property type="match status" value="1"/>
</dbReference>
<dbReference type="Gene3D" id="3.30.450.40">
    <property type="match status" value="2"/>
</dbReference>
<gene>
    <name evidence="2" type="ORF">CLV35_2477</name>
</gene>